<gene>
    <name evidence="1" type="ORF">SAMN05192563_1006149</name>
</gene>
<protein>
    <submittedName>
        <fullName evidence="1">Adenylosuccinate synthase</fullName>
    </submittedName>
</protein>
<dbReference type="OrthoDB" id="9099023at2"/>
<proteinExistence type="predicted"/>
<sequence length="184" mass="21260">MTDSPKRLVLLSGPLAVGKTTLRERLVSEHGFEYVRSSRFLMEMARRENLLIDRRSLQELGDRLDRETDYRWIVDDVAKPSMDALPSQDRWLVDAVRKARQVEHFRRMAPATVRHVHLTAPEVVLRDRYEKRRLEGNDKDSAPYDEAIAHDNERAARSLIEVADLVLDMSEMTVGEAIDLIVSH</sequence>
<evidence type="ECO:0000313" key="2">
    <source>
        <dbReference type="Proteomes" id="UP000198844"/>
    </source>
</evidence>
<dbReference type="AlphaFoldDB" id="A0A1I7CDR4"/>
<dbReference type="Proteomes" id="UP000198844">
    <property type="component" value="Unassembled WGS sequence"/>
</dbReference>
<evidence type="ECO:0000313" key="1">
    <source>
        <dbReference type="EMBL" id="SFT97560.1"/>
    </source>
</evidence>
<organism evidence="1 2">
    <name type="scientific">Paraburkholderia aspalathi</name>
    <dbReference type="NCBI Taxonomy" id="1324617"/>
    <lineage>
        <taxon>Bacteria</taxon>
        <taxon>Pseudomonadati</taxon>
        <taxon>Pseudomonadota</taxon>
        <taxon>Betaproteobacteria</taxon>
        <taxon>Burkholderiales</taxon>
        <taxon>Burkholderiaceae</taxon>
        <taxon>Paraburkholderia</taxon>
    </lineage>
</organism>
<dbReference type="InterPro" id="IPR027417">
    <property type="entry name" value="P-loop_NTPase"/>
</dbReference>
<accession>A0A1I7CDR4</accession>
<dbReference type="Pfam" id="PF13238">
    <property type="entry name" value="AAA_18"/>
    <property type="match status" value="1"/>
</dbReference>
<dbReference type="EMBL" id="FPBH01000006">
    <property type="protein sequence ID" value="SFT97560.1"/>
    <property type="molecule type" value="Genomic_DNA"/>
</dbReference>
<dbReference type="PANTHER" id="PTHR41930">
    <property type="entry name" value="UPF0200 PROTEIN MJ1399"/>
    <property type="match status" value="1"/>
</dbReference>
<name>A0A1I7CDR4_9BURK</name>
<dbReference type="PANTHER" id="PTHR41930:SF1">
    <property type="entry name" value="DEPHOSPHO-COA KINASE"/>
    <property type="match status" value="1"/>
</dbReference>
<dbReference type="Gene3D" id="3.40.50.300">
    <property type="entry name" value="P-loop containing nucleotide triphosphate hydrolases"/>
    <property type="match status" value="1"/>
</dbReference>
<dbReference type="RefSeq" id="WP_093634569.1">
    <property type="nucleotide sequence ID" value="NZ_FPBH01000006.1"/>
</dbReference>
<reference evidence="1 2" key="1">
    <citation type="submission" date="2016-10" db="EMBL/GenBank/DDBJ databases">
        <authorList>
            <person name="de Groot N.N."/>
        </authorList>
    </citation>
    <scope>NUCLEOTIDE SEQUENCE [LARGE SCALE GENOMIC DNA]</scope>
    <source>
        <strain evidence="1 2">LMG 27731</strain>
    </source>
</reference>
<dbReference type="SUPFAM" id="SSF52540">
    <property type="entry name" value="P-loop containing nucleoside triphosphate hydrolases"/>
    <property type="match status" value="1"/>
</dbReference>